<feature type="transmembrane region" description="Helical" evidence="7">
    <location>
        <begin position="246"/>
        <end position="265"/>
    </location>
</feature>
<dbReference type="Gene3D" id="3.40.50.300">
    <property type="entry name" value="P-loop containing nucleotide triphosphate hydrolases"/>
    <property type="match status" value="1"/>
</dbReference>
<accession>A0ABR7J3M3</accession>
<sequence>MKPLKRFYNLLELDKKDVYQLFFYGILSGAISLSLPLGIQAITNFIQAGRASVSWIVLIILVVFGVALVGILSLMQLRIMENLQQKIFIRSSFEFAVRLPKIKFEEYYNTYPPELANRFFDTLMIQKGTAKLLIDFSAALLQIIFGIILLSLYHPYFIFFGMLLLLLLYFIFKFSYNPGLETSMKESKYKYKVAGWLQEIARNNYSFRNQLHHDYALNKNDSIVSDYLQFREKHFSVIKTQFSQLIVFKMIITASLLSMGGYLVLSQQMNIGQFVAAEIIILLVINSVEKIVMGLETLYDVLTSVEKIGFITDMKLEEEFPTDYDTCYTSIALEVEKVSFKFPDSKTKILDNISLNINQGEIIYIDGANGSGKTTLIRILSGLIQPTIGAVSINDNSFKKINLNQYRSQIESIIYGETPFEGTLAENIKFTNKGITENDLKWALEGMQLKNFVKSLPNGLETALFPEGKQLSSSNAQKILLARSIISKPKILFYEDPTDTMDDNVANELIDFITAKEHNWTIIVSSKNPYWRAKCTRHITMENGRIILDQKK</sequence>
<feature type="domain" description="ABC transporter" evidence="8">
    <location>
        <begin position="333"/>
        <end position="552"/>
    </location>
</feature>
<keyword evidence="5 7" id="KW-1133">Transmembrane helix</keyword>
<dbReference type="SMART" id="SM00382">
    <property type="entry name" value="AAA"/>
    <property type="match status" value="1"/>
</dbReference>
<evidence type="ECO:0000256" key="2">
    <source>
        <dbReference type="ARBA" id="ARBA00022692"/>
    </source>
</evidence>
<evidence type="ECO:0000256" key="1">
    <source>
        <dbReference type="ARBA" id="ARBA00004651"/>
    </source>
</evidence>
<feature type="domain" description="ABC transmembrane type-1" evidence="9">
    <location>
        <begin position="21"/>
        <end position="300"/>
    </location>
</feature>
<evidence type="ECO:0000259" key="9">
    <source>
        <dbReference type="PROSITE" id="PS50929"/>
    </source>
</evidence>
<feature type="transmembrane region" description="Helical" evidence="7">
    <location>
        <begin position="156"/>
        <end position="176"/>
    </location>
</feature>
<evidence type="ECO:0000256" key="3">
    <source>
        <dbReference type="ARBA" id="ARBA00022741"/>
    </source>
</evidence>
<dbReference type="InterPro" id="IPR039421">
    <property type="entry name" value="Type_1_exporter"/>
</dbReference>
<dbReference type="PANTHER" id="PTHR43394">
    <property type="entry name" value="ATP-DEPENDENT PERMEASE MDL1, MITOCHONDRIAL"/>
    <property type="match status" value="1"/>
</dbReference>
<keyword evidence="11" id="KW-1185">Reference proteome</keyword>
<dbReference type="GO" id="GO:0005524">
    <property type="term" value="F:ATP binding"/>
    <property type="evidence" value="ECO:0007669"/>
    <property type="project" value="UniProtKB-KW"/>
</dbReference>
<dbReference type="PANTHER" id="PTHR43394:SF4">
    <property type="entry name" value="TOXIN SECRETION ABC TRANSPORTER ATP-BINDING PROTEIN"/>
    <property type="match status" value="1"/>
</dbReference>
<reference evidence="10 11" key="1">
    <citation type="submission" date="2020-08" db="EMBL/GenBank/DDBJ databases">
        <title>Description of novel Flavobacterium F-380 isolate.</title>
        <authorList>
            <person name="Saticioglu I.B."/>
            <person name="Duman M."/>
            <person name="Altun S."/>
        </authorList>
    </citation>
    <scope>NUCLEOTIDE SEQUENCE [LARGE SCALE GENOMIC DNA]</scope>
    <source>
        <strain evidence="10 11">F-380</strain>
    </source>
</reference>
<evidence type="ECO:0000256" key="6">
    <source>
        <dbReference type="ARBA" id="ARBA00023136"/>
    </source>
</evidence>
<dbReference type="SUPFAM" id="SSF90123">
    <property type="entry name" value="ABC transporter transmembrane region"/>
    <property type="match status" value="1"/>
</dbReference>
<dbReference type="Pfam" id="PF00664">
    <property type="entry name" value="ABC_membrane"/>
    <property type="match status" value="1"/>
</dbReference>
<feature type="transmembrane region" description="Helical" evidence="7">
    <location>
        <begin position="21"/>
        <end position="43"/>
    </location>
</feature>
<keyword evidence="4 10" id="KW-0067">ATP-binding</keyword>
<proteinExistence type="predicted"/>
<organism evidence="10 11">
    <name type="scientific">Flavobacterium kayseriense</name>
    <dbReference type="NCBI Taxonomy" id="2764714"/>
    <lineage>
        <taxon>Bacteria</taxon>
        <taxon>Pseudomonadati</taxon>
        <taxon>Bacteroidota</taxon>
        <taxon>Flavobacteriia</taxon>
        <taxon>Flavobacteriales</taxon>
        <taxon>Flavobacteriaceae</taxon>
        <taxon>Flavobacterium</taxon>
    </lineage>
</organism>
<protein>
    <submittedName>
        <fullName evidence="10">ABC transporter ATP-binding protein</fullName>
    </submittedName>
</protein>
<dbReference type="Gene3D" id="1.20.1560.10">
    <property type="entry name" value="ABC transporter type 1, transmembrane domain"/>
    <property type="match status" value="1"/>
</dbReference>
<feature type="transmembrane region" description="Helical" evidence="7">
    <location>
        <begin position="55"/>
        <end position="77"/>
    </location>
</feature>
<evidence type="ECO:0000313" key="10">
    <source>
        <dbReference type="EMBL" id="MBC5840008.1"/>
    </source>
</evidence>
<evidence type="ECO:0000259" key="8">
    <source>
        <dbReference type="PROSITE" id="PS50893"/>
    </source>
</evidence>
<comment type="subcellular location">
    <subcellularLocation>
        <location evidence="1">Cell membrane</location>
        <topology evidence="1">Multi-pass membrane protein</topology>
    </subcellularLocation>
</comment>
<dbReference type="RefSeq" id="WP_187008620.1">
    <property type="nucleotide sequence ID" value="NZ_JACRUI010000001.1"/>
</dbReference>
<evidence type="ECO:0000256" key="5">
    <source>
        <dbReference type="ARBA" id="ARBA00022989"/>
    </source>
</evidence>
<feature type="transmembrane region" description="Helical" evidence="7">
    <location>
        <begin position="132"/>
        <end position="150"/>
    </location>
</feature>
<evidence type="ECO:0000313" key="11">
    <source>
        <dbReference type="Proteomes" id="UP000629963"/>
    </source>
</evidence>
<name>A0ABR7J3M3_9FLAO</name>
<keyword evidence="2 7" id="KW-0812">Transmembrane</keyword>
<dbReference type="PROSITE" id="PS50929">
    <property type="entry name" value="ABC_TM1F"/>
    <property type="match status" value="1"/>
</dbReference>
<dbReference type="Pfam" id="PF00005">
    <property type="entry name" value="ABC_tran"/>
    <property type="match status" value="1"/>
</dbReference>
<dbReference type="InterPro" id="IPR027417">
    <property type="entry name" value="P-loop_NTPase"/>
</dbReference>
<evidence type="ECO:0000256" key="7">
    <source>
        <dbReference type="SAM" id="Phobius"/>
    </source>
</evidence>
<dbReference type="InterPro" id="IPR003439">
    <property type="entry name" value="ABC_transporter-like_ATP-bd"/>
</dbReference>
<dbReference type="PROSITE" id="PS50893">
    <property type="entry name" value="ABC_TRANSPORTER_2"/>
    <property type="match status" value="1"/>
</dbReference>
<dbReference type="Proteomes" id="UP000629963">
    <property type="component" value="Unassembled WGS sequence"/>
</dbReference>
<dbReference type="EMBL" id="JACRUJ010000001">
    <property type="protein sequence ID" value="MBC5840008.1"/>
    <property type="molecule type" value="Genomic_DNA"/>
</dbReference>
<dbReference type="InterPro" id="IPR011527">
    <property type="entry name" value="ABC1_TM_dom"/>
</dbReference>
<keyword evidence="6 7" id="KW-0472">Membrane</keyword>
<dbReference type="InterPro" id="IPR036640">
    <property type="entry name" value="ABC1_TM_sf"/>
</dbReference>
<gene>
    <name evidence="10" type="ORF">H8R23_01195</name>
</gene>
<keyword evidence="3" id="KW-0547">Nucleotide-binding</keyword>
<comment type="caution">
    <text evidence="10">The sequence shown here is derived from an EMBL/GenBank/DDBJ whole genome shotgun (WGS) entry which is preliminary data.</text>
</comment>
<dbReference type="InterPro" id="IPR003593">
    <property type="entry name" value="AAA+_ATPase"/>
</dbReference>
<evidence type="ECO:0000256" key="4">
    <source>
        <dbReference type="ARBA" id="ARBA00022840"/>
    </source>
</evidence>
<dbReference type="SUPFAM" id="SSF52540">
    <property type="entry name" value="P-loop containing nucleoside triphosphate hydrolases"/>
    <property type="match status" value="1"/>
</dbReference>